<dbReference type="PANTHER" id="PTHR45934:SF1">
    <property type="entry name" value="OS04G0423100 PROTEIN"/>
    <property type="match status" value="1"/>
</dbReference>
<proteinExistence type="predicted"/>
<accession>A0A5B7C625</accession>
<evidence type="ECO:0000313" key="3">
    <source>
        <dbReference type="EMBL" id="MPA76327.1"/>
    </source>
</evidence>
<dbReference type="AlphaFoldDB" id="A0A5B7C625"/>
<dbReference type="SUPFAM" id="SSF51905">
    <property type="entry name" value="FAD/NAD(P)-binding domain"/>
    <property type="match status" value="1"/>
</dbReference>
<keyword evidence="1" id="KW-0560">Oxidoreductase</keyword>
<keyword evidence="2 3" id="KW-0503">Monooxygenase</keyword>
<dbReference type="PANTHER" id="PTHR45934">
    <property type="entry name" value="FAD/NAD(P)-BINDING OXIDOREDUCTASE FAMILY PROTEIN"/>
    <property type="match status" value="1"/>
</dbReference>
<name>A0A5B7C625_DAVIN</name>
<organism evidence="3">
    <name type="scientific">Davidia involucrata</name>
    <name type="common">Dove tree</name>
    <dbReference type="NCBI Taxonomy" id="16924"/>
    <lineage>
        <taxon>Eukaryota</taxon>
        <taxon>Viridiplantae</taxon>
        <taxon>Streptophyta</taxon>
        <taxon>Embryophyta</taxon>
        <taxon>Tracheophyta</taxon>
        <taxon>Spermatophyta</taxon>
        <taxon>Magnoliopsida</taxon>
        <taxon>eudicotyledons</taxon>
        <taxon>Gunneridae</taxon>
        <taxon>Pentapetalae</taxon>
        <taxon>asterids</taxon>
        <taxon>Cornales</taxon>
        <taxon>Nyssaceae</taxon>
        <taxon>Davidia</taxon>
    </lineage>
</organism>
<evidence type="ECO:0000256" key="2">
    <source>
        <dbReference type="ARBA" id="ARBA00023033"/>
    </source>
</evidence>
<dbReference type="GO" id="GO:0004497">
    <property type="term" value="F:monooxygenase activity"/>
    <property type="evidence" value="ECO:0007669"/>
    <property type="project" value="UniProtKB-KW"/>
</dbReference>
<evidence type="ECO:0000256" key="1">
    <source>
        <dbReference type="ARBA" id="ARBA00023002"/>
    </source>
</evidence>
<dbReference type="EMBL" id="GHES01045768">
    <property type="protein sequence ID" value="MPA76327.1"/>
    <property type="molecule type" value="Transcribed_RNA"/>
</dbReference>
<dbReference type="InterPro" id="IPR036188">
    <property type="entry name" value="FAD/NAD-bd_sf"/>
</dbReference>
<sequence length="177" mass="20292">MDPNSFQVSMGCNIWKYICEGSVTVAGDAMHPMTLDLVQGGSAALEDAVVLGRHIGESFIQNGRLVSPKVGTTVERYVKERWWHVAGLITGRTYQVGCKKVFFWYKNKSPRLRNRYLRPFYRNRINGQTPDTCTDPTTHAPFKSGVQEVGSAWWMKLFKDVIFYKLIYTRIVDVYTL</sequence>
<protein>
    <submittedName>
        <fullName evidence="3">Putative monooxygenase</fullName>
    </submittedName>
</protein>
<dbReference type="Gene3D" id="3.50.50.60">
    <property type="entry name" value="FAD/NAD(P)-binding domain"/>
    <property type="match status" value="1"/>
</dbReference>
<dbReference type="InterPro" id="IPR044560">
    <property type="entry name" value="MOase"/>
</dbReference>
<gene>
    <name evidence="3" type="ORF">Din_045768</name>
</gene>
<reference evidence="3" key="1">
    <citation type="submission" date="2019-08" db="EMBL/GenBank/DDBJ databases">
        <title>Reference gene set and small RNA set construction with multiple tissues from Davidia involucrata Baill.</title>
        <authorList>
            <person name="Yang H."/>
            <person name="Zhou C."/>
            <person name="Li G."/>
            <person name="Wang J."/>
            <person name="Gao P."/>
            <person name="Wang M."/>
            <person name="Wang R."/>
            <person name="Zhao Y."/>
        </authorList>
    </citation>
    <scope>NUCLEOTIDE SEQUENCE</scope>
    <source>
        <tissue evidence="3">Mixed with DoveR01_LX</tissue>
    </source>
</reference>